<keyword evidence="7 8" id="KW-0807">Transducer</keyword>
<comment type="caution">
    <text evidence="8">Lacks conserved residue(s) required for the propagation of feature annotation.</text>
</comment>
<keyword evidence="6 8" id="KW-0675">Receptor</keyword>
<evidence type="ECO:0000256" key="5">
    <source>
        <dbReference type="ARBA" id="ARBA00023136"/>
    </source>
</evidence>
<dbReference type="Proteomes" id="UP000007266">
    <property type="component" value="Unassembled WGS sequence"/>
</dbReference>
<feature type="transmembrane region" description="Helical" evidence="8">
    <location>
        <begin position="271"/>
        <end position="292"/>
    </location>
</feature>
<keyword evidence="2 8" id="KW-1003">Cell membrane</keyword>
<evidence type="ECO:0000256" key="1">
    <source>
        <dbReference type="ARBA" id="ARBA00004651"/>
    </source>
</evidence>
<protein>
    <recommendedName>
        <fullName evidence="8">Gustatory receptor</fullName>
    </recommendedName>
</protein>
<dbReference type="InParanoid" id="D7EIP8"/>
<feature type="transmembrane region" description="Helical" evidence="8">
    <location>
        <begin position="170"/>
        <end position="192"/>
    </location>
</feature>
<dbReference type="PANTHER" id="PTHR21143:SF133">
    <property type="entry name" value="GUSTATORY AND PHEROMONE RECEPTOR 32A-RELATED"/>
    <property type="match status" value="1"/>
</dbReference>
<organism evidence="9 10">
    <name type="scientific">Tribolium castaneum</name>
    <name type="common">Red flour beetle</name>
    <dbReference type="NCBI Taxonomy" id="7070"/>
    <lineage>
        <taxon>Eukaryota</taxon>
        <taxon>Metazoa</taxon>
        <taxon>Ecdysozoa</taxon>
        <taxon>Arthropoda</taxon>
        <taxon>Hexapoda</taxon>
        <taxon>Insecta</taxon>
        <taxon>Pterygota</taxon>
        <taxon>Neoptera</taxon>
        <taxon>Endopterygota</taxon>
        <taxon>Coleoptera</taxon>
        <taxon>Polyphaga</taxon>
        <taxon>Cucujiformia</taxon>
        <taxon>Tenebrionidae</taxon>
        <taxon>Tenebrionidae incertae sedis</taxon>
        <taxon>Tribolium</taxon>
    </lineage>
</organism>
<feature type="transmembrane region" description="Helical" evidence="8">
    <location>
        <begin position="41"/>
        <end position="61"/>
    </location>
</feature>
<keyword evidence="10" id="KW-1185">Reference proteome</keyword>
<dbReference type="GO" id="GO:0050909">
    <property type="term" value="P:sensory perception of taste"/>
    <property type="evidence" value="ECO:0007669"/>
    <property type="project" value="InterPro"/>
</dbReference>
<gene>
    <name evidence="9" type="primary">TcGr160</name>
    <name evidence="9" type="ORF">TcasGA2_TC030248</name>
</gene>
<feature type="transmembrane region" description="Helical" evidence="8">
    <location>
        <begin position="73"/>
        <end position="96"/>
    </location>
</feature>
<dbReference type="GO" id="GO:0008049">
    <property type="term" value="P:male courtship behavior"/>
    <property type="evidence" value="ECO:0000318"/>
    <property type="project" value="GO_Central"/>
</dbReference>
<feature type="transmembrane region" description="Helical" evidence="8">
    <location>
        <begin position="137"/>
        <end position="158"/>
    </location>
</feature>
<evidence type="ECO:0000256" key="2">
    <source>
        <dbReference type="ARBA" id="ARBA00022475"/>
    </source>
</evidence>
<keyword evidence="4 8" id="KW-1133">Transmembrane helix</keyword>
<dbReference type="GO" id="GO:0030424">
    <property type="term" value="C:axon"/>
    <property type="evidence" value="ECO:0000318"/>
    <property type="project" value="GO_Central"/>
</dbReference>
<reference evidence="9 10" key="1">
    <citation type="journal article" date="2008" name="Nature">
        <title>The genome of the model beetle and pest Tribolium castaneum.</title>
        <authorList>
            <consortium name="Tribolium Genome Sequencing Consortium"/>
            <person name="Richards S."/>
            <person name="Gibbs R.A."/>
            <person name="Weinstock G.M."/>
            <person name="Brown S.J."/>
            <person name="Denell R."/>
            <person name="Beeman R.W."/>
            <person name="Gibbs R."/>
            <person name="Beeman R.W."/>
            <person name="Brown S.J."/>
            <person name="Bucher G."/>
            <person name="Friedrich M."/>
            <person name="Grimmelikhuijzen C.J."/>
            <person name="Klingler M."/>
            <person name="Lorenzen M."/>
            <person name="Richards S."/>
            <person name="Roth S."/>
            <person name="Schroder R."/>
            <person name="Tautz D."/>
            <person name="Zdobnov E.M."/>
            <person name="Muzny D."/>
            <person name="Gibbs R.A."/>
            <person name="Weinstock G.M."/>
            <person name="Attaway T."/>
            <person name="Bell S."/>
            <person name="Buhay C.J."/>
            <person name="Chandrabose M.N."/>
            <person name="Chavez D."/>
            <person name="Clerk-Blankenburg K.P."/>
            <person name="Cree A."/>
            <person name="Dao M."/>
            <person name="Davis C."/>
            <person name="Chacko J."/>
            <person name="Dinh H."/>
            <person name="Dugan-Rocha S."/>
            <person name="Fowler G."/>
            <person name="Garner T.T."/>
            <person name="Garnes J."/>
            <person name="Gnirke A."/>
            <person name="Hawes A."/>
            <person name="Hernandez J."/>
            <person name="Hines S."/>
            <person name="Holder M."/>
            <person name="Hume J."/>
            <person name="Jhangiani S.N."/>
            <person name="Joshi V."/>
            <person name="Khan Z.M."/>
            <person name="Jackson L."/>
            <person name="Kovar C."/>
            <person name="Kowis A."/>
            <person name="Lee S."/>
            <person name="Lewis L.R."/>
            <person name="Margolis J."/>
            <person name="Morgan M."/>
            <person name="Nazareth L.V."/>
            <person name="Nguyen N."/>
            <person name="Okwuonu G."/>
            <person name="Parker D."/>
            <person name="Richards S."/>
            <person name="Ruiz S.J."/>
            <person name="Santibanez J."/>
            <person name="Savard J."/>
            <person name="Scherer S.E."/>
            <person name="Schneider B."/>
            <person name="Sodergren E."/>
            <person name="Tautz D."/>
            <person name="Vattahil S."/>
            <person name="Villasana D."/>
            <person name="White C.S."/>
            <person name="Wright R."/>
            <person name="Park Y."/>
            <person name="Beeman R.W."/>
            <person name="Lord J."/>
            <person name="Oppert B."/>
            <person name="Lorenzen M."/>
            <person name="Brown S."/>
            <person name="Wang L."/>
            <person name="Savard J."/>
            <person name="Tautz D."/>
            <person name="Richards S."/>
            <person name="Weinstock G."/>
            <person name="Gibbs R.A."/>
            <person name="Liu Y."/>
            <person name="Worley K."/>
            <person name="Weinstock G."/>
            <person name="Elsik C.G."/>
            <person name="Reese J.T."/>
            <person name="Elhaik E."/>
            <person name="Landan G."/>
            <person name="Graur D."/>
            <person name="Arensburger P."/>
            <person name="Atkinson P."/>
            <person name="Beeman R.W."/>
            <person name="Beidler J."/>
            <person name="Brown S.J."/>
            <person name="Demuth J.P."/>
            <person name="Drury D.W."/>
            <person name="Du Y.Z."/>
            <person name="Fujiwara H."/>
            <person name="Lorenzen M."/>
            <person name="Maselli V."/>
            <person name="Osanai M."/>
            <person name="Park Y."/>
            <person name="Robertson H.M."/>
            <person name="Tu Z."/>
            <person name="Wang J.J."/>
            <person name="Wang S."/>
            <person name="Richards S."/>
            <person name="Song H."/>
            <person name="Zhang L."/>
            <person name="Sodergren E."/>
            <person name="Werner D."/>
            <person name="Stanke M."/>
            <person name="Morgenstern B."/>
            <person name="Solovyev V."/>
            <person name="Kosarev P."/>
            <person name="Brown G."/>
            <person name="Chen H.C."/>
            <person name="Ermolaeva O."/>
            <person name="Hlavina W."/>
            <person name="Kapustin Y."/>
            <person name="Kiryutin B."/>
            <person name="Kitts P."/>
            <person name="Maglott D."/>
            <person name="Pruitt K."/>
            <person name="Sapojnikov V."/>
            <person name="Souvorov A."/>
            <person name="Mackey A.J."/>
            <person name="Waterhouse R.M."/>
            <person name="Wyder S."/>
            <person name="Zdobnov E.M."/>
            <person name="Zdobnov E.M."/>
            <person name="Wyder S."/>
            <person name="Kriventseva E.V."/>
            <person name="Kadowaki T."/>
            <person name="Bork P."/>
            <person name="Aranda M."/>
            <person name="Bao R."/>
            <person name="Beermann A."/>
            <person name="Berns N."/>
            <person name="Bolognesi R."/>
            <person name="Bonneton F."/>
            <person name="Bopp D."/>
            <person name="Brown S.J."/>
            <person name="Bucher G."/>
            <person name="Butts T."/>
            <person name="Chaumot A."/>
            <person name="Denell R.E."/>
            <person name="Ferrier D.E."/>
            <person name="Friedrich M."/>
            <person name="Gordon C.M."/>
            <person name="Jindra M."/>
            <person name="Klingler M."/>
            <person name="Lan Q."/>
            <person name="Lattorff H.M."/>
            <person name="Laudet V."/>
            <person name="von Levetsow C."/>
            <person name="Liu Z."/>
            <person name="Lutz R."/>
            <person name="Lynch J.A."/>
            <person name="da Fonseca R.N."/>
            <person name="Posnien N."/>
            <person name="Reuter R."/>
            <person name="Roth S."/>
            <person name="Savard J."/>
            <person name="Schinko J.B."/>
            <person name="Schmitt C."/>
            <person name="Schoppmeier M."/>
            <person name="Schroder R."/>
            <person name="Shippy T.D."/>
            <person name="Simonnet F."/>
            <person name="Marques-Souza H."/>
            <person name="Tautz D."/>
            <person name="Tomoyasu Y."/>
            <person name="Trauner J."/>
            <person name="Van der Zee M."/>
            <person name="Vervoort M."/>
            <person name="Wittkopp N."/>
            <person name="Wimmer E.A."/>
            <person name="Yang X."/>
            <person name="Jones A.K."/>
            <person name="Sattelle D.B."/>
            <person name="Ebert P.R."/>
            <person name="Nelson D."/>
            <person name="Scott J.G."/>
            <person name="Beeman R.W."/>
            <person name="Muthukrishnan S."/>
            <person name="Kramer K.J."/>
            <person name="Arakane Y."/>
            <person name="Beeman R.W."/>
            <person name="Zhu Q."/>
            <person name="Hogenkamp D."/>
            <person name="Dixit R."/>
            <person name="Oppert B."/>
            <person name="Jiang H."/>
            <person name="Zou Z."/>
            <person name="Marshall J."/>
            <person name="Elpidina E."/>
            <person name="Vinokurov K."/>
            <person name="Oppert C."/>
            <person name="Zou Z."/>
            <person name="Evans J."/>
            <person name="Lu Z."/>
            <person name="Zhao P."/>
            <person name="Sumathipala N."/>
            <person name="Altincicek B."/>
            <person name="Vilcinskas A."/>
            <person name="Williams M."/>
            <person name="Hultmark D."/>
            <person name="Hetru C."/>
            <person name="Jiang H."/>
            <person name="Grimmelikhuijzen C.J."/>
            <person name="Hauser F."/>
            <person name="Cazzamali G."/>
            <person name="Williamson M."/>
            <person name="Park Y."/>
            <person name="Li B."/>
            <person name="Tanaka Y."/>
            <person name="Predel R."/>
            <person name="Neupert S."/>
            <person name="Schachtner J."/>
            <person name="Verleyen P."/>
            <person name="Raible F."/>
            <person name="Bork P."/>
            <person name="Friedrich M."/>
            <person name="Walden K.K."/>
            <person name="Robertson H.M."/>
            <person name="Angeli S."/>
            <person name="Foret S."/>
            <person name="Bucher G."/>
            <person name="Schuetz S."/>
            <person name="Maleszka R."/>
            <person name="Wimmer E.A."/>
            <person name="Beeman R.W."/>
            <person name="Lorenzen M."/>
            <person name="Tomoyasu Y."/>
            <person name="Miller S.C."/>
            <person name="Grossmann D."/>
            <person name="Bucher G."/>
        </authorList>
    </citation>
    <scope>NUCLEOTIDE SEQUENCE [LARGE SCALE GENOMIC DNA]</scope>
    <source>
        <strain evidence="9 10">Georgia GA2</strain>
    </source>
</reference>
<name>D7EIP8_TRICA</name>
<dbReference type="PROSITE" id="PS51257">
    <property type="entry name" value="PROKAR_LIPOPROTEIN"/>
    <property type="match status" value="1"/>
</dbReference>
<dbReference type="PhylomeDB" id="D7EIP8"/>
<dbReference type="GO" id="GO:0043025">
    <property type="term" value="C:neuronal cell body"/>
    <property type="evidence" value="ECO:0000318"/>
    <property type="project" value="GO_Central"/>
</dbReference>
<comment type="function">
    <text evidence="8">Gustatory receptor which mediates acceptance or avoidance behavior, depending on its substrates.</text>
</comment>
<dbReference type="EMBL" id="KQ971409">
    <property type="protein sequence ID" value="EFA12223.1"/>
    <property type="molecule type" value="Genomic_DNA"/>
</dbReference>
<evidence type="ECO:0000256" key="7">
    <source>
        <dbReference type="ARBA" id="ARBA00023224"/>
    </source>
</evidence>
<sequence length="388" mass="45074">MSARNIITSLYPCYISQLLIGCAPIKITEIRSNLQIKHRRVYDYSTILILLLIISFIYYRYSLMDFYDFNSSALVKFMTTVYFVIVSGLISTNVIYSRVQRQVMTQFLYKIYTVDKKMRNIGIKLKYENIQYFSTKVLLTGFATFTIYLICLLTTQGFQNRIQGLITYGLLYLAVLHYISSTCSFMTTIQIITNMAENLMKKTEDLLIYKSFYRQIPLREMMKLHQEIYDLLQLSTKIFAAQVLFSFSVAFVIITFQSFSIICAVYNNSPYLRYSIASAIWIVVFVTEKMVLTFSCHKCMFRSIELRQKLGKYAVAHSKNKLLVKEINAFGLQLLHEPLHIYAGSMFLIDLPIFTSVCGTATTYIILLLQTDHKVDLIYSMKKVFGVF</sequence>
<dbReference type="AlphaFoldDB" id="D7EIP8"/>
<evidence type="ECO:0000256" key="8">
    <source>
        <dbReference type="RuleBase" id="RU363108"/>
    </source>
</evidence>
<evidence type="ECO:0000313" key="10">
    <source>
        <dbReference type="Proteomes" id="UP000007266"/>
    </source>
</evidence>
<proteinExistence type="inferred from homology"/>
<dbReference type="GO" id="GO:0007165">
    <property type="term" value="P:signal transduction"/>
    <property type="evidence" value="ECO:0007669"/>
    <property type="project" value="UniProtKB-KW"/>
</dbReference>
<evidence type="ECO:0000256" key="6">
    <source>
        <dbReference type="ARBA" id="ARBA00023170"/>
    </source>
</evidence>
<evidence type="ECO:0000313" key="9">
    <source>
        <dbReference type="EMBL" id="EFA12223.1"/>
    </source>
</evidence>
<dbReference type="HOGENOM" id="CLU_712379_0_0_1"/>
<dbReference type="Pfam" id="PF08395">
    <property type="entry name" value="7tm_7"/>
    <property type="match status" value="1"/>
</dbReference>
<dbReference type="GO" id="GO:0005886">
    <property type="term" value="C:plasma membrane"/>
    <property type="evidence" value="ECO:0007669"/>
    <property type="project" value="UniProtKB-SubCell"/>
</dbReference>
<comment type="subcellular location">
    <subcellularLocation>
        <location evidence="1 8">Cell membrane</location>
        <topology evidence="1 8">Multi-pass membrane protein</topology>
    </subcellularLocation>
</comment>
<evidence type="ECO:0000256" key="4">
    <source>
        <dbReference type="ARBA" id="ARBA00022989"/>
    </source>
</evidence>
<comment type="similarity">
    <text evidence="8">Belongs to the insect chemoreceptor superfamily. Gustatory receptor (GR) family.</text>
</comment>
<keyword evidence="5 8" id="KW-0472">Membrane</keyword>
<dbReference type="OMA" id="YIVITIW"/>
<dbReference type="GO" id="GO:0030425">
    <property type="term" value="C:dendrite"/>
    <property type="evidence" value="ECO:0000318"/>
    <property type="project" value="GO_Central"/>
</dbReference>
<feature type="transmembrane region" description="Helical" evidence="8">
    <location>
        <begin position="238"/>
        <end position="259"/>
    </location>
</feature>
<reference evidence="9 10" key="2">
    <citation type="journal article" date="2010" name="Nucleic Acids Res.">
        <title>BeetleBase in 2010: revisions to provide comprehensive genomic information for Tribolium castaneum.</title>
        <authorList>
            <person name="Kim H.S."/>
            <person name="Murphy T."/>
            <person name="Xia J."/>
            <person name="Caragea D."/>
            <person name="Park Y."/>
            <person name="Beeman R.W."/>
            <person name="Lorenzen M.D."/>
            <person name="Butcher S."/>
            <person name="Manak J.R."/>
            <person name="Brown S.J."/>
        </authorList>
    </citation>
    <scope>NUCLEOTIDE SEQUENCE [LARGE SCALE GENOMIC DNA]</scope>
    <source>
        <strain evidence="9 10">Georgia GA2</strain>
    </source>
</reference>
<accession>D7EIP8</accession>
<dbReference type="InterPro" id="IPR013604">
    <property type="entry name" value="7TM_chemorcpt"/>
</dbReference>
<keyword evidence="3 8" id="KW-0812">Transmembrane</keyword>
<evidence type="ECO:0000256" key="3">
    <source>
        <dbReference type="ARBA" id="ARBA00022692"/>
    </source>
</evidence>
<dbReference type="PANTHER" id="PTHR21143">
    <property type="entry name" value="INVERTEBRATE GUSTATORY RECEPTOR"/>
    <property type="match status" value="1"/>
</dbReference>
<dbReference type="GO" id="GO:0007635">
    <property type="term" value="P:chemosensory behavior"/>
    <property type="evidence" value="ECO:0000318"/>
    <property type="project" value="GO_Central"/>
</dbReference>